<reference evidence="2 3" key="1">
    <citation type="journal article" date="2019" name="Front. Microbiol.">
        <title>Genomic Features for Desiccation Tolerance and Sugar Biosynthesis in the Extremophile Gloeocapsopsis sp. UTEX B3054.</title>
        <authorList>
            <person name="Urrejola C."/>
            <person name="Alcorta J."/>
            <person name="Salas L."/>
            <person name="Vasquez M."/>
            <person name="Polz M.F."/>
            <person name="Vicuna R."/>
            <person name="Diez B."/>
        </authorList>
    </citation>
    <scope>NUCLEOTIDE SEQUENCE [LARGE SCALE GENOMIC DNA]</scope>
    <source>
        <strain evidence="2 3">1H9</strain>
    </source>
</reference>
<dbReference type="GO" id="GO:0006313">
    <property type="term" value="P:DNA transposition"/>
    <property type="evidence" value="ECO:0007669"/>
    <property type="project" value="InterPro"/>
</dbReference>
<dbReference type="EMBL" id="NAPY01000032">
    <property type="protein sequence ID" value="MUL38101.1"/>
    <property type="molecule type" value="Genomic_DNA"/>
</dbReference>
<dbReference type="AlphaFoldDB" id="A0A6N8FYS1"/>
<organism evidence="2 3">
    <name type="scientific">Gloeocapsopsis dulcis AAB1 = 1H9</name>
    <dbReference type="NCBI Taxonomy" id="1433147"/>
    <lineage>
        <taxon>Bacteria</taxon>
        <taxon>Bacillati</taxon>
        <taxon>Cyanobacteriota</taxon>
        <taxon>Cyanophyceae</taxon>
        <taxon>Oscillatoriophycideae</taxon>
        <taxon>Chroococcales</taxon>
        <taxon>Chroococcaceae</taxon>
        <taxon>Gloeocapsopsis</taxon>
        <taxon>Gloeocapsopsis dulcis</taxon>
    </lineage>
</organism>
<gene>
    <name evidence="2" type="ORF">BWI75_17635</name>
</gene>
<dbReference type="PANTHER" id="PTHR33293">
    <property type="entry name" value="INSERTION ELEMENT IS1 1 PROTEIN INSB-RELATED"/>
    <property type="match status" value="1"/>
</dbReference>
<protein>
    <recommendedName>
        <fullName evidence="1">InsA N-terminal zinc ribbon domain-containing protein</fullName>
    </recommendedName>
</protein>
<dbReference type="OrthoDB" id="528683at2"/>
<accession>A0A6N8FYS1</accession>
<proteinExistence type="predicted"/>
<feature type="domain" description="InsA N-terminal zinc ribbon" evidence="1">
    <location>
        <begin position="32"/>
        <end position="60"/>
    </location>
</feature>
<evidence type="ECO:0000313" key="3">
    <source>
        <dbReference type="Proteomes" id="UP000441797"/>
    </source>
</evidence>
<name>A0A6N8FYS1_9CHRO</name>
<dbReference type="Proteomes" id="UP000441797">
    <property type="component" value="Unassembled WGS sequence"/>
</dbReference>
<dbReference type="InterPro" id="IPR003220">
    <property type="entry name" value="InsA_N_dom_Znf"/>
</dbReference>
<sequence>MMMSILTEKGSPESVRIVEMNHSTSIMLDTALTCPRCDSNQVVKNGKIHNGNQNFKCKSCGRQFVLDPRNKIIGQETRDLIDKLLLEKLPLAGIARVTGVSERWLQTYVNTLYTSVLKDIEVWPKKRGD</sequence>
<evidence type="ECO:0000313" key="2">
    <source>
        <dbReference type="EMBL" id="MUL38101.1"/>
    </source>
</evidence>
<dbReference type="InterPro" id="IPR051354">
    <property type="entry name" value="Transposase_27_IS1"/>
</dbReference>
<keyword evidence="3" id="KW-1185">Reference proteome</keyword>
<comment type="caution">
    <text evidence="2">The sequence shown here is derived from an EMBL/GenBank/DDBJ whole genome shotgun (WGS) entry which is preliminary data.</text>
</comment>
<dbReference type="Pfam" id="PF03811">
    <property type="entry name" value="Zn_ribbon_InsA"/>
    <property type="match status" value="1"/>
</dbReference>
<evidence type="ECO:0000259" key="1">
    <source>
        <dbReference type="Pfam" id="PF03811"/>
    </source>
</evidence>